<dbReference type="PANTHER" id="PTHR36112:SF1">
    <property type="entry name" value="RIBOSOMAL RNA SMALL SUBUNIT METHYLTRANSFERASE J"/>
    <property type="match status" value="1"/>
</dbReference>
<accession>A0ABT4X0D8</accession>
<dbReference type="SUPFAM" id="SSF53335">
    <property type="entry name" value="S-adenosyl-L-methionine-dependent methyltransferases"/>
    <property type="match status" value="1"/>
</dbReference>
<sequence>MITTSYRPTEATIATAKKISRMLNARFCERRKRPIHLIQLKEEDEVLVVGKERFELYFTDGEKFFFHPNSAMFRAKRLLKGETDPFIEASQLKPGDILLDCTLGLGSDAIIASLVTGEKGTVCGIEKSPLLAFFVETGLKTWETDLTPLNEAMKRIQVLSGDSFEHLKKLADHSVDVVYFDPMFAEGIKESDGISPLRKLAKFDFSFAGCIDEALRVAKKRVVLKDHWKSPRFEAYGFRVKRRKTALFHYGVLELESQ</sequence>
<dbReference type="GO" id="GO:0008168">
    <property type="term" value="F:methyltransferase activity"/>
    <property type="evidence" value="ECO:0007669"/>
    <property type="project" value="UniProtKB-KW"/>
</dbReference>
<evidence type="ECO:0000313" key="1">
    <source>
        <dbReference type="EMBL" id="MDA7025713.1"/>
    </source>
</evidence>
<keyword evidence="1" id="KW-0489">Methyltransferase</keyword>
<protein>
    <submittedName>
        <fullName evidence="1">Class I SAM-dependent methyltransferase</fullName>
        <ecNumber evidence="1">2.1.1.-</ecNumber>
    </submittedName>
</protein>
<gene>
    <name evidence="1" type="ORF">PJ311_03680</name>
</gene>
<name>A0ABT4X0D8_9BACI</name>
<comment type="caution">
    <text evidence="1">The sequence shown here is derived from an EMBL/GenBank/DDBJ whole genome shotgun (WGS) entry which is preliminary data.</text>
</comment>
<dbReference type="EC" id="2.1.1.-" evidence="1"/>
<dbReference type="Pfam" id="PF04445">
    <property type="entry name" value="SAM_MT"/>
    <property type="match status" value="1"/>
</dbReference>
<dbReference type="InterPro" id="IPR029063">
    <property type="entry name" value="SAM-dependent_MTases_sf"/>
</dbReference>
<keyword evidence="1" id="KW-0808">Transferase</keyword>
<dbReference type="RefSeq" id="WP_271339830.1">
    <property type="nucleotide sequence ID" value="NZ_JAQKAB010000002.1"/>
</dbReference>
<proteinExistence type="predicted"/>
<dbReference type="PANTHER" id="PTHR36112">
    <property type="entry name" value="RIBOSOMAL RNA SMALL SUBUNIT METHYLTRANSFERASE J"/>
    <property type="match status" value="1"/>
</dbReference>
<dbReference type="InterPro" id="IPR007536">
    <property type="entry name" value="16SrRNA_methylTrfase_J"/>
</dbReference>
<evidence type="ECO:0000313" key="2">
    <source>
        <dbReference type="Proteomes" id="UP001211894"/>
    </source>
</evidence>
<dbReference type="Proteomes" id="UP001211894">
    <property type="component" value="Unassembled WGS sequence"/>
</dbReference>
<dbReference type="Gene3D" id="3.40.50.150">
    <property type="entry name" value="Vaccinia Virus protein VP39"/>
    <property type="match status" value="1"/>
</dbReference>
<keyword evidence="2" id="KW-1185">Reference proteome</keyword>
<reference evidence="1 2" key="1">
    <citation type="submission" date="2023-01" db="EMBL/GenBank/DDBJ databases">
        <title>Bacillus changyiensis sp. nov., isolated from a coastal deposit.</title>
        <authorList>
            <person name="Xiao G."/>
            <person name="Lai Q."/>
            <person name="Hu Z."/>
            <person name="Shao Z."/>
        </authorList>
    </citation>
    <scope>NUCLEOTIDE SEQUENCE [LARGE SCALE GENOMIC DNA]</scope>
    <source>
        <strain evidence="1 2">CLL-7-23</strain>
    </source>
</reference>
<dbReference type="GO" id="GO:0032259">
    <property type="term" value="P:methylation"/>
    <property type="evidence" value="ECO:0007669"/>
    <property type="project" value="UniProtKB-KW"/>
</dbReference>
<organism evidence="1 2">
    <name type="scientific">Bacillus changyiensis</name>
    <dbReference type="NCBI Taxonomy" id="3004103"/>
    <lineage>
        <taxon>Bacteria</taxon>
        <taxon>Bacillati</taxon>
        <taxon>Bacillota</taxon>
        <taxon>Bacilli</taxon>
        <taxon>Bacillales</taxon>
        <taxon>Bacillaceae</taxon>
        <taxon>Bacillus</taxon>
    </lineage>
</organism>
<dbReference type="EMBL" id="JAQKAB010000002">
    <property type="protein sequence ID" value="MDA7025713.1"/>
    <property type="molecule type" value="Genomic_DNA"/>
</dbReference>